<proteinExistence type="inferred from homology"/>
<protein>
    <recommendedName>
        <fullName evidence="4">Alkaline shock protein 23</fullName>
    </recommendedName>
</protein>
<dbReference type="RefSeq" id="WP_005539444.1">
    <property type="nucleotide sequence ID" value="NZ_JH378829.1"/>
</dbReference>
<dbReference type="STRING" id="679200.HMPREF9333_00400"/>
<organism evidence="2 3">
    <name type="scientific">Johnsonella ignava ATCC 51276</name>
    <dbReference type="NCBI Taxonomy" id="679200"/>
    <lineage>
        <taxon>Bacteria</taxon>
        <taxon>Bacillati</taxon>
        <taxon>Bacillota</taxon>
        <taxon>Clostridia</taxon>
        <taxon>Lachnospirales</taxon>
        <taxon>Lachnospiraceae</taxon>
        <taxon>Johnsonella</taxon>
    </lineage>
</organism>
<evidence type="ECO:0000313" key="3">
    <source>
        <dbReference type="Proteomes" id="UP000003011"/>
    </source>
</evidence>
<gene>
    <name evidence="2" type="ORF">HMPREF9333_00400</name>
</gene>
<comment type="similarity">
    <text evidence="1">Belongs to the asp23 family.</text>
</comment>
<keyword evidence="3" id="KW-1185">Reference proteome</keyword>
<sequence length="127" mass="13400">MAEIDDVKVGLSCDNKALGEVKIADEVVAVIAGLAATEVDGVNSMAGNITNELIAKLGMRNLSRGVKVEVANKHVSVDLALNINYNADIPEVSEKVQERVKNAIENMTGLSVVEVNVKIAGVNTKQS</sequence>
<dbReference type="PATRIC" id="fig|679200.3.peg.427"/>
<evidence type="ECO:0000256" key="1">
    <source>
        <dbReference type="ARBA" id="ARBA00005721"/>
    </source>
</evidence>
<dbReference type="AlphaFoldDB" id="G5GFR1"/>
<comment type="caution">
    <text evidence="2">The sequence shown here is derived from an EMBL/GenBank/DDBJ whole genome shotgun (WGS) entry which is preliminary data.</text>
</comment>
<dbReference type="HOGENOM" id="CLU_113198_4_3_9"/>
<dbReference type="PANTHER" id="PTHR34297">
    <property type="entry name" value="HYPOTHETICAL CYTOSOLIC PROTEIN-RELATED"/>
    <property type="match status" value="1"/>
</dbReference>
<dbReference type="InterPro" id="IPR005531">
    <property type="entry name" value="Asp23"/>
</dbReference>
<name>G5GFR1_9FIRM</name>
<dbReference type="EMBL" id="ACZL01000007">
    <property type="protein sequence ID" value="EHI56538.1"/>
    <property type="molecule type" value="Genomic_DNA"/>
</dbReference>
<evidence type="ECO:0008006" key="4">
    <source>
        <dbReference type="Google" id="ProtNLM"/>
    </source>
</evidence>
<dbReference type="Proteomes" id="UP000003011">
    <property type="component" value="Unassembled WGS sequence"/>
</dbReference>
<reference evidence="2 3" key="1">
    <citation type="submission" date="2011-08" db="EMBL/GenBank/DDBJ databases">
        <title>The Genome Sequence of Johnsonella ignava ATCC 51276.</title>
        <authorList>
            <consortium name="The Broad Institute Genome Sequencing Platform"/>
            <person name="Earl A."/>
            <person name="Ward D."/>
            <person name="Feldgarden M."/>
            <person name="Gevers D."/>
            <person name="Izard J."/>
            <person name="Blanton J.M."/>
            <person name="Baranova O.V."/>
            <person name="Dewhirst F.E."/>
            <person name="Young S.K."/>
            <person name="Zeng Q."/>
            <person name="Gargeya S."/>
            <person name="Fitzgerald M."/>
            <person name="Haas B."/>
            <person name="Abouelleil A."/>
            <person name="Alvarado L."/>
            <person name="Arachchi H.M."/>
            <person name="Berlin A."/>
            <person name="Brown A."/>
            <person name="Chapman S.B."/>
            <person name="Chen Z."/>
            <person name="Dunbar C."/>
            <person name="Freedman E."/>
            <person name="Gearin G."/>
            <person name="Gellesch M."/>
            <person name="Goldberg J."/>
            <person name="Griggs A."/>
            <person name="Gujja S."/>
            <person name="Heiman D."/>
            <person name="Howarth C."/>
            <person name="Larson L."/>
            <person name="Lui A."/>
            <person name="MacDonald P.J.P."/>
            <person name="Montmayeur A."/>
            <person name="Murphy C."/>
            <person name="Neiman D."/>
            <person name="Pearson M."/>
            <person name="Priest M."/>
            <person name="Roberts A."/>
            <person name="Saif S."/>
            <person name="Shea T."/>
            <person name="Shenoy N."/>
            <person name="Sisk P."/>
            <person name="Stolte C."/>
            <person name="Sykes S."/>
            <person name="Wortman J."/>
            <person name="Nusbaum C."/>
            <person name="Birren B."/>
        </authorList>
    </citation>
    <scope>NUCLEOTIDE SEQUENCE [LARGE SCALE GENOMIC DNA]</scope>
    <source>
        <strain evidence="2 3">ATCC 51276</strain>
    </source>
</reference>
<evidence type="ECO:0000313" key="2">
    <source>
        <dbReference type="EMBL" id="EHI56538.1"/>
    </source>
</evidence>
<accession>G5GFR1</accession>
<dbReference type="OrthoDB" id="9793465at2"/>
<dbReference type="eggNOG" id="COG1302">
    <property type="taxonomic scope" value="Bacteria"/>
</dbReference>
<dbReference type="Pfam" id="PF03780">
    <property type="entry name" value="Asp23"/>
    <property type="match status" value="1"/>
</dbReference>